<dbReference type="EMBL" id="JBEZVI010000001">
    <property type="protein sequence ID" value="MEU3708671.1"/>
    <property type="molecule type" value="Genomic_DNA"/>
</dbReference>
<evidence type="ECO:0000313" key="3">
    <source>
        <dbReference type="Proteomes" id="UP001550853"/>
    </source>
</evidence>
<dbReference type="Proteomes" id="UP001550853">
    <property type="component" value="Unassembled WGS sequence"/>
</dbReference>
<dbReference type="SUPFAM" id="SSF140453">
    <property type="entry name" value="EsxAB dimer-like"/>
    <property type="match status" value="1"/>
</dbReference>
<dbReference type="Gene3D" id="1.10.287.1060">
    <property type="entry name" value="ESAT-6-like"/>
    <property type="match status" value="1"/>
</dbReference>
<keyword evidence="3" id="KW-1185">Reference proteome</keyword>
<reference evidence="2 3" key="1">
    <citation type="submission" date="2024-06" db="EMBL/GenBank/DDBJ databases">
        <title>The Natural Products Discovery Center: Release of the First 8490 Sequenced Strains for Exploring Actinobacteria Biosynthetic Diversity.</title>
        <authorList>
            <person name="Kalkreuter E."/>
            <person name="Kautsar S.A."/>
            <person name="Yang D."/>
            <person name="Bader C.D."/>
            <person name="Teijaro C.N."/>
            <person name="Fluegel L."/>
            <person name="Davis C.M."/>
            <person name="Simpson J.R."/>
            <person name="Lauterbach L."/>
            <person name="Steele A.D."/>
            <person name="Gui C."/>
            <person name="Meng S."/>
            <person name="Li G."/>
            <person name="Viehrig K."/>
            <person name="Ye F."/>
            <person name="Su P."/>
            <person name="Kiefer A.F."/>
            <person name="Nichols A."/>
            <person name="Cepeda A.J."/>
            <person name="Yan W."/>
            <person name="Fan B."/>
            <person name="Jiang Y."/>
            <person name="Adhikari A."/>
            <person name="Zheng C.-J."/>
            <person name="Schuster L."/>
            <person name="Cowan T.M."/>
            <person name="Smanski M.J."/>
            <person name="Chevrette M.G."/>
            <person name="De Carvalho L.P.S."/>
            <person name="Shen B."/>
        </authorList>
    </citation>
    <scope>NUCLEOTIDE SEQUENCE [LARGE SCALE GENOMIC DNA]</scope>
    <source>
        <strain evidence="2 3">NPDC033039</strain>
    </source>
</reference>
<dbReference type="InterPro" id="IPR036689">
    <property type="entry name" value="ESAT-6-like_sf"/>
</dbReference>
<comment type="similarity">
    <text evidence="1">Belongs to the WXG100 family.</text>
</comment>
<protein>
    <recommendedName>
        <fullName evidence="1">ESAT-6-like protein</fullName>
    </recommendedName>
</protein>
<dbReference type="Pfam" id="PF06013">
    <property type="entry name" value="WXG100"/>
    <property type="match status" value="1"/>
</dbReference>
<name>A0ABV2YSF2_9ACTN</name>
<evidence type="ECO:0000256" key="1">
    <source>
        <dbReference type="RuleBase" id="RU362001"/>
    </source>
</evidence>
<sequence>MTTDYQVTPEMVADAAVSCDNTAAEVESKLQMLKAYVVQLEDMWQGVAHQTFVGYMQQYDINAQHLHHALTEIATGLRTNHVNYSQSEEDNIRRHKALEHQLPPARI</sequence>
<gene>
    <name evidence="2" type="ORF">AB0E61_01050</name>
</gene>
<comment type="caution">
    <text evidence="2">The sequence shown here is derived from an EMBL/GenBank/DDBJ whole genome shotgun (WGS) entry which is preliminary data.</text>
</comment>
<dbReference type="NCBIfam" id="TIGR03930">
    <property type="entry name" value="WXG100_ESAT6"/>
    <property type="match status" value="1"/>
</dbReference>
<proteinExistence type="inferred from homology"/>
<dbReference type="RefSeq" id="WP_030279284.1">
    <property type="nucleotide sequence ID" value="NZ_JBEZVI010000001.1"/>
</dbReference>
<dbReference type="InterPro" id="IPR010310">
    <property type="entry name" value="T7SS_ESAT-6-like"/>
</dbReference>
<accession>A0ABV2YSF2</accession>
<evidence type="ECO:0000313" key="2">
    <source>
        <dbReference type="EMBL" id="MEU3708671.1"/>
    </source>
</evidence>
<organism evidence="2 3">
    <name type="scientific">Streptomyces catenulae</name>
    <dbReference type="NCBI Taxonomy" id="66875"/>
    <lineage>
        <taxon>Bacteria</taxon>
        <taxon>Bacillati</taxon>
        <taxon>Actinomycetota</taxon>
        <taxon>Actinomycetes</taxon>
        <taxon>Kitasatosporales</taxon>
        <taxon>Streptomycetaceae</taxon>
        <taxon>Streptomyces</taxon>
    </lineage>
</organism>